<sequence length="130" mass="13914">MFLSMVFVFVTNSSAVRAVEPSYGPCTTPGCGGSVDLVEESRTVDLFGCVRVSNTQHQLVFCQKCGRKIMAGHYERQRTLGGGEAASKGYKPATATAFPVIEEKTTDTSDPEAEEDGDETVPMAVGRVIT</sequence>
<accession>A0A7R9YZX7</accession>
<protein>
    <recommendedName>
        <fullName evidence="3">Secreted protein</fullName>
    </recommendedName>
</protein>
<feature type="chain" id="PRO_5031092940" description="Secreted protein" evidence="1">
    <location>
        <begin position="19"/>
        <end position="130"/>
    </location>
</feature>
<name>A0A7R9YZX7_9STRA</name>
<dbReference type="AlphaFoldDB" id="A0A7R9YZX7"/>
<evidence type="ECO:0000256" key="1">
    <source>
        <dbReference type="SAM" id="SignalP"/>
    </source>
</evidence>
<dbReference type="EMBL" id="HBED01005942">
    <property type="protein sequence ID" value="CAD8296448.1"/>
    <property type="molecule type" value="Transcribed_RNA"/>
</dbReference>
<keyword evidence="1" id="KW-0732">Signal</keyword>
<evidence type="ECO:0000313" key="2">
    <source>
        <dbReference type="EMBL" id="CAD8296448.1"/>
    </source>
</evidence>
<reference evidence="2" key="1">
    <citation type="submission" date="2021-01" db="EMBL/GenBank/DDBJ databases">
        <authorList>
            <person name="Corre E."/>
            <person name="Pelletier E."/>
            <person name="Niang G."/>
            <person name="Scheremetjew M."/>
            <person name="Finn R."/>
            <person name="Kale V."/>
            <person name="Holt S."/>
            <person name="Cochrane G."/>
            <person name="Meng A."/>
            <person name="Brown T."/>
            <person name="Cohen L."/>
        </authorList>
    </citation>
    <scope>NUCLEOTIDE SEQUENCE</scope>
    <source>
        <strain evidence="2">CCMP147</strain>
    </source>
</reference>
<evidence type="ECO:0008006" key="3">
    <source>
        <dbReference type="Google" id="ProtNLM"/>
    </source>
</evidence>
<proteinExistence type="predicted"/>
<organism evidence="2">
    <name type="scientific">Pseudictyota dubia</name>
    <dbReference type="NCBI Taxonomy" id="2749911"/>
    <lineage>
        <taxon>Eukaryota</taxon>
        <taxon>Sar</taxon>
        <taxon>Stramenopiles</taxon>
        <taxon>Ochrophyta</taxon>
        <taxon>Bacillariophyta</taxon>
        <taxon>Mediophyceae</taxon>
        <taxon>Biddulphiophycidae</taxon>
        <taxon>Eupodiscales</taxon>
        <taxon>Odontellaceae</taxon>
        <taxon>Pseudictyota</taxon>
    </lineage>
</organism>
<feature type="signal peptide" evidence="1">
    <location>
        <begin position="1"/>
        <end position="18"/>
    </location>
</feature>
<gene>
    <name evidence="2" type="ORF">TDUB1175_LOCUS2975</name>
</gene>